<keyword evidence="3 6" id="KW-0808">Transferase</keyword>
<protein>
    <submittedName>
        <fullName evidence="6">Glycosyltransferase</fullName>
        <ecNumber evidence="6">2.4.-.-</ecNumber>
    </submittedName>
</protein>
<comment type="caution">
    <text evidence="6">The sequence shown here is derived from an EMBL/GenBank/DDBJ whole genome shotgun (WGS) entry which is preliminary data.</text>
</comment>
<dbReference type="Gene3D" id="3.90.550.10">
    <property type="entry name" value="Spore Coat Polysaccharide Biosynthesis Protein SpsA, Chain A"/>
    <property type="match status" value="1"/>
</dbReference>
<evidence type="ECO:0000256" key="2">
    <source>
        <dbReference type="ARBA" id="ARBA00022676"/>
    </source>
</evidence>
<evidence type="ECO:0000256" key="3">
    <source>
        <dbReference type="ARBA" id="ARBA00022679"/>
    </source>
</evidence>
<dbReference type="Proteomes" id="UP001596163">
    <property type="component" value="Unassembled WGS sequence"/>
</dbReference>
<dbReference type="SUPFAM" id="SSF53448">
    <property type="entry name" value="Nucleotide-diphospho-sugar transferases"/>
    <property type="match status" value="1"/>
</dbReference>
<evidence type="ECO:0000313" key="7">
    <source>
        <dbReference type="Proteomes" id="UP001596163"/>
    </source>
</evidence>
<keyword evidence="2 6" id="KW-0328">Glycosyltransferase</keyword>
<keyword evidence="4" id="KW-1133">Transmembrane helix</keyword>
<evidence type="ECO:0000256" key="1">
    <source>
        <dbReference type="ARBA" id="ARBA00006739"/>
    </source>
</evidence>
<keyword evidence="4" id="KW-0472">Membrane</keyword>
<dbReference type="Pfam" id="PF00535">
    <property type="entry name" value="Glycos_transf_2"/>
    <property type="match status" value="1"/>
</dbReference>
<dbReference type="GO" id="GO:0016757">
    <property type="term" value="F:glycosyltransferase activity"/>
    <property type="evidence" value="ECO:0007669"/>
    <property type="project" value="UniProtKB-KW"/>
</dbReference>
<dbReference type="EMBL" id="JBHSKS010000001">
    <property type="protein sequence ID" value="MFC5190243.1"/>
    <property type="molecule type" value="Genomic_DNA"/>
</dbReference>
<evidence type="ECO:0000313" key="6">
    <source>
        <dbReference type="EMBL" id="MFC5190243.1"/>
    </source>
</evidence>
<proteinExistence type="inferred from homology"/>
<dbReference type="PANTHER" id="PTHR43179">
    <property type="entry name" value="RHAMNOSYLTRANSFERASE WBBL"/>
    <property type="match status" value="1"/>
</dbReference>
<reference evidence="7" key="1">
    <citation type="journal article" date="2019" name="Int. J. Syst. Evol. Microbiol.">
        <title>The Global Catalogue of Microorganisms (GCM) 10K type strain sequencing project: providing services to taxonomists for standard genome sequencing and annotation.</title>
        <authorList>
            <consortium name="The Broad Institute Genomics Platform"/>
            <consortium name="The Broad Institute Genome Sequencing Center for Infectious Disease"/>
            <person name="Wu L."/>
            <person name="Ma J."/>
        </authorList>
    </citation>
    <scope>NUCLEOTIDE SEQUENCE [LARGE SCALE GENOMIC DNA]</scope>
    <source>
        <strain evidence="7">CGMCC 1.7030</strain>
    </source>
</reference>
<comment type="similarity">
    <text evidence="1">Belongs to the glycosyltransferase 2 family.</text>
</comment>
<gene>
    <name evidence="6" type="ORF">ACFPIK_00585</name>
</gene>
<dbReference type="InterPro" id="IPR001173">
    <property type="entry name" value="Glyco_trans_2-like"/>
</dbReference>
<evidence type="ECO:0000256" key="4">
    <source>
        <dbReference type="SAM" id="Phobius"/>
    </source>
</evidence>
<keyword evidence="4" id="KW-0812">Transmembrane</keyword>
<accession>A0ABW0BRJ8</accession>
<dbReference type="EC" id="2.4.-.-" evidence="6"/>
<dbReference type="RefSeq" id="WP_377911129.1">
    <property type="nucleotide sequence ID" value="NZ_JBHSKS010000001.1"/>
</dbReference>
<feature type="domain" description="Glycosyltransferase 2-like" evidence="5">
    <location>
        <begin position="6"/>
        <end position="132"/>
    </location>
</feature>
<keyword evidence="7" id="KW-1185">Reference proteome</keyword>
<organism evidence="6 7">
    <name type="scientific">Algoriphagus aquatilis</name>
    <dbReference type="NCBI Taxonomy" id="490186"/>
    <lineage>
        <taxon>Bacteria</taxon>
        <taxon>Pseudomonadati</taxon>
        <taxon>Bacteroidota</taxon>
        <taxon>Cytophagia</taxon>
        <taxon>Cytophagales</taxon>
        <taxon>Cyclobacteriaceae</taxon>
        <taxon>Algoriphagus</taxon>
    </lineage>
</organism>
<evidence type="ECO:0000259" key="5">
    <source>
        <dbReference type="Pfam" id="PF00535"/>
    </source>
</evidence>
<feature type="transmembrane region" description="Helical" evidence="4">
    <location>
        <begin position="276"/>
        <end position="298"/>
    </location>
</feature>
<sequence>MQVVAVIVTYSNRFHLLEQVVKAVFREGVSEVWVVDNGCPKEIKLQIDELKNKTSDLRVFTNQENLGTAGAYSLVLDYGFKRQEDFFFWFLDDDNLPCAGSLFALQEAYKYLSVRIANPVLYSYRGNQWKDDLAAVTKGEIKGPLINGYCGFDIFRYLKSKFSKNSLELIPKDINYPIVGVKYGPYGGLFSRVDNLRRIGLPNNEFFVYVDDHEYTLRLYRSGIPQFLVYSSQIEDLDMSFKDGEDIFSPSISLFKLYYSFRNTAFFYQQIKKSNLIYFINKISFHLIICYWSMFKFLQKPAFIYKRIKFLFNAVRLGENGIFKEFSKH</sequence>
<dbReference type="PANTHER" id="PTHR43179:SF12">
    <property type="entry name" value="GALACTOFURANOSYLTRANSFERASE GLFT2"/>
    <property type="match status" value="1"/>
</dbReference>
<dbReference type="InterPro" id="IPR029044">
    <property type="entry name" value="Nucleotide-diphossugar_trans"/>
</dbReference>
<name>A0ABW0BRJ8_9BACT</name>